<comment type="caution">
    <text evidence="2">The sequence shown here is derived from an EMBL/GenBank/DDBJ whole genome shotgun (WGS) entry which is preliminary data.</text>
</comment>
<accession>A0A3A8KEM7</accession>
<dbReference type="AlphaFoldDB" id="A0A3A8KEM7"/>
<proteinExistence type="predicted"/>
<dbReference type="OrthoDB" id="5512641at2"/>
<gene>
    <name evidence="2" type="ORF">D7X32_04335</name>
</gene>
<feature type="signal peptide" evidence="1">
    <location>
        <begin position="1"/>
        <end position="20"/>
    </location>
</feature>
<feature type="chain" id="PRO_5017298175" description="Lipoprotein" evidence="1">
    <location>
        <begin position="21"/>
        <end position="199"/>
    </location>
</feature>
<dbReference type="EMBL" id="RAWE01000009">
    <property type="protein sequence ID" value="RKH06638.1"/>
    <property type="molecule type" value="Genomic_DNA"/>
</dbReference>
<name>A0A3A8KEM7_9BACT</name>
<dbReference type="RefSeq" id="WP_120601226.1">
    <property type="nucleotide sequence ID" value="NZ_JABFJX010000025.1"/>
</dbReference>
<keyword evidence="1" id="KW-0732">Signal</keyword>
<reference evidence="3" key="1">
    <citation type="submission" date="2018-09" db="EMBL/GenBank/DDBJ databases">
        <authorList>
            <person name="Livingstone P.G."/>
            <person name="Whitworth D.E."/>
        </authorList>
    </citation>
    <scope>NUCLEOTIDE SEQUENCE [LARGE SCALE GENOMIC DNA]</scope>
    <source>
        <strain evidence="3">CA043D</strain>
    </source>
</reference>
<evidence type="ECO:0000313" key="3">
    <source>
        <dbReference type="Proteomes" id="UP000268313"/>
    </source>
</evidence>
<organism evidence="2 3">
    <name type="scientific">Corallococcus carmarthensis</name>
    <dbReference type="NCBI Taxonomy" id="2316728"/>
    <lineage>
        <taxon>Bacteria</taxon>
        <taxon>Pseudomonadati</taxon>
        <taxon>Myxococcota</taxon>
        <taxon>Myxococcia</taxon>
        <taxon>Myxococcales</taxon>
        <taxon>Cystobacterineae</taxon>
        <taxon>Myxococcaceae</taxon>
        <taxon>Corallococcus</taxon>
    </lineage>
</organism>
<evidence type="ECO:0000256" key="1">
    <source>
        <dbReference type="SAM" id="SignalP"/>
    </source>
</evidence>
<protein>
    <recommendedName>
        <fullName evidence="4">Lipoprotein</fullName>
    </recommendedName>
</protein>
<keyword evidence="3" id="KW-1185">Reference proteome</keyword>
<dbReference type="Proteomes" id="UP000268313">
    <property type="component" value="Unassembled WGS sequence"/>
</dbReference>
<dbReference type="PROSITE" id="PS51257">
    <property type="entry name" value="PROKAR_LIPOPROTEIN"/>
    <property type="match status" value="1"/>
</dbReference>
<evidence type="ECO:0008006" key="4">
    <source>
        <dbReference type="Google" id="ProtNLM"/>
    </source>
</evidence>
<sequence length="199" mass="19696">MLNIKSVVSLCAIAGLTACGAGVEGEDGLATQESALLTGTSQGCTFTVSYAARPGTLPPIYDVTVTRAADVTCAYGAGSVGVGSSTGTAPTLSLAANDLGVAVSYTYKTSVSGSSPQSLGLKHVAPDTLSIVRSTGLSIFLGSGSIYSGSLSIASNGTTLTVSGTKNGTISGQTGSGNNYVASYPDFFTSTTSPSIMTF</sequence>
<evidence type="ECO:0000313" key="2">
    <source>
        <dbReference type="EMBL" id="RKH06638.1"/>
    </source>
</evidence>